<comment type="caution">
    <text evidence="2">The sequence shown here is derived from an EMBL/GenBank/DDBJ whole genome shotgun (WGS) entry which is preliminary data.</text>
</comment>
<organism evidence="2 3">
    <name type="scientific">Paenibacillus methanolicus</name>
    <dbReference type="NCBI Taxonomy" id="582686"/>
    <lineage>
        <taxon>Bacteria</taxon>
        <taxon>Bacillati</taxon>
        <taxon>Bacillota</taxon>
        <taxon>Bacilli</taxon>
        <taxon>Bacillales</taxon>
        <taxon>Paenibacillaceae</taxon>
        <taxon>Paenibacillus</taxon>
    </lineage>
</organism>
<feature type="signal peptide" evidence="1">
    <location>
        <begin position="1"/>
        <end position="27"/>
    </location>
</feature>
<gene>
    <name evidence="2" type="ORF">BCM02_101291</name>
</gene>
<proteinExistence type="predicted"/>
<dbReference type="Proteomes" id="UP000323257">
    <property type="component" value="Unassembled WGS sequence"/>
</dbReference>
<evidence type="ECO:0000313" key="3">
    <source>
        <dbReference type="Proteomes" id="UP000323257"/>
    </source>
</evidence>
<evidence type="ECO:0000313" key="2">
    <source>
        <dbReference type="EMBL" id="TYP79175.1"/>
    </source>
</evidence>
<reference evidence="2 3" key="1">
    <citation type="submission" date="2019-07" db="EMBL/GenBank/DDBJ databases">
        <title>Genomic Encyclopedia of Type Strains, Phase III (KMG-III): the genomes of soil and plant-associated and newly described type strains.</title>
        <authorList>
            <person name="Whitman W."/>
        </authorList>
    </citation>
    <scope>NUCLEOTIDE SEQUENCE [LARGE SCALE GENOMIC DNA]</scope>
    <source>
        <strain evidence="2 3">BL24</strain>
    </source>
</reference>
<dbReference type="OrthoDB" id="2820357at2"/>
<feature type="chain" id="PRO_5024306097" evidence="1">
    <location>
        <begin position="28"/>
        <end position="303"/>
    </location>
</feature>
<keyword evidence="1" id="KW-0732">Signal</keyword>
<sequence>MKKKWMIGTGIGVGAVMLLASGLAASAGTSGYEAYKDAWKQSGEMTSIAGAASFRLTDNGASLFDASTTFKGDMATQAGSANVRMTSGKESHTLNVYHQDGQTVLKKGDSDVYQVVEKDGEDGAEKTERADHAMHGKHAELAENVIDTLVGQLRQQVTLTEGQNGGKQVALHLNSAQIPAPVQAIGSFLITAASSHEEEKNEGTTDAGTVHDLDVDLPELVDDVRVTAINLDANIDKDNYISAQTAEIVVTGKDASGKTHELKAELDMSVTDRDQVVPDRVDLTGKQVETVKPEDAEQHGRGW</sequence>
<name>A0A5S5CKB8_9BACL</name>
<dbReference type="RefSeq" id="WP_148927269.1">
    <property type="nucleotide sequence ID" value="NZ_VNHS01000001.1"/>
</dbReference>
<evidence type="ECO:0000256" key="1">
    <source>
        <dbReference type="SAM" id="SignalP"/>
    </source>
</evidence>
<accession>A0A5S5CKB8</accession>
<dbReference type="EMBL" id="VNHS01000001">
    <property type="protein sequence ID" value="TYP79175.1"/>
    <property type="molecule type" value="Genomic_DNA"/>
</dbReference>
<keyword evidence="3" id="KW-1185">Reference proteome</keyword>
<dbReference type="AlphaFoldDB" id="A0A5S5CKB8"/>
<protein>
    <submittedName>
        <fullName evidence="2">Uncharacterized protein</fullName>
    </submittedName>
</protein>